<dbReference type="Proteomes" id="UP001150062">
    <property type="component" value="Unassembled WGS sequence"/>
</dbReference>
<dbReference type="Pfam" id="PF12796">
    <property type="entry name" value="Ank_2"/>
    <property type="match status" value="1"/>
</dbReference>
<dbReference type="PROSITE" id="PS50097">
    <property type="entry name" value="BTB"/>
    <property type="match status" value="1"/>
</dbReference>
<dbReference type="Gene3D" id="1.25.40.20">
    <property type="entry name" value="Ankyrin repeat-containing domain"/>
    <property type="match status" value="5"/>
</dbReference>
<dbReference type="InterPro" id="IPR000210">
    <property type="entry name" value="BTB/POZ_dom"/>
</dbReference>
<reference evidence="5" key="1">
    <citation type="submission" date="2022-08" db="EMBL/GenBank/DDBJ databases">
        <title>Novel sulfate-reducing endosymbionts in the free-living metamonad Anaeramoeba.</title>
        <authorList>
            <person name="Jerlstrom-Hultqvist J."/>
            <person name="Cepicka I."/>
            <person name="Gallot-Lavallee L."/>
            <person name="Salas-Leiva D."/>
            <person name="Curtis B.A."/>
            <person name="Zahonova K."/>
            <person name="Pipaliya S."/>
            <person name="Dacks J."/>
            <person name="Roger A.J."/>
        </authorList>
    </citation>
    <scope>NUCLEOTIDE SEQUENCE</scope>
    <source>
        <strain evidence="5">Schooner1</strain>
    </source>
</reference>
<evidence type="ECO:0000256" key="2">
    <source>
        <dbReference type="ARBA" id="ARBA00023043"/>
    </source>
</evidence>
<dbReference type="Pfam" id="PF00651">
    <property type="entry name" value="BTB"/>
    <property type="match status" value="1"/>
</dbReference>
<evidence type="ECO:0000313" key="5">
    <source>
        <dbReference type="EMBL" id="KAJ6226204.1"/>
    </source>
</evidence>
<protein>
    <submittedName>
        <fullName evidence="5">Ankyrin repeat family protein</fullName>
    </submittedName>
</protein>
<organism evidence="5 6">
    <name type="scientific">Anaeramoeba flamelloides</name>
    <dbReference type="NCBI Taxonomy" id="1746091"/>
    <lineage>
        <taxon>Eukaryota</taxon>
        <taxon>Metamonada</taxon>
        <taxon>Anaeramoebidae</taxon>
        <taxon>Anaeramoeba</taxon>
    </lineage>
</organism>
<feature type="repeat" description="ANK" evidence="3">
    <location>
        <begin position="179"/>
        <end position="213"/>
    </location>
</feature>
<keyword evidence="6" id="KW-1185">Reference proteome</keyword>
<dbReference type="SMART" id="SM00248">
    <property type="entry name" value="ANK"/>
    <property type="match status" value="16"/>
</dbReference>
<feature type="repeat" description="ANK" evidence="3">
    <location>
        <begin position="981"/>
        <end position="1015"/>
    </location>
</feature>
<dbReference type="InterPro" id="IPR036770">
    <property type="entry name" value="Ankyrin_rpt-contain_sf"/>
</dbReference>
<dbReference type="InterPro" id="IPR002110">
    <property type="entry name" value="Ankyrin_rpt"/>
</dbReference>
<evidence type="ECO:0000256" key="1">
    <source>
        <dbReference type="ARBA" id="ARBA00022737"/>
    </source>
</evidence>
<dbReference type="PROSITE" id="PS50088">
    <property type="entry name" value="ANK_REPEAT"/>
    <property type="match status" value="5"/>
</dbReference>
<feature type="repeat" description="ANK" evidence="3">
    <location>
        <begin position="410"/>
        <end position="444"/>
    </location>
</feature>
<dbReference type="SUPFAM" id="SSF54695">
    <property type="entry name" value="POZ domain"/>
    <property type="match status" value="1"/>
</dbReference>
<dbReference type="PANTHER" id="PTHR24126">
    <property type="entry name" value="ANKYRIN REPEAT, PH AND SEC7 DOMAIN CONTAINING PROTEIN SECG-RELATED"/>
    <property type="match status" value="1"/>
</dbReference>
<dbReference type="InterPro" id="IPR011333">
    <property type="entry name" value="SKP1/BTB/POZ_sf"/>
</dbReference>
<dbReference type="Pfam" id="PF00023">
    <property type="entry name" value="Ank"/>
    <property type="match status" value="1"/>
</dbReference>
<dbReference type="PANTHER" id="PTHR24126:SF14">
    <property type="entry name" value="ANK_REP_REGION DOMAIN-CONTAINING PROTEIN"/>
    <property type="match status" value="1"/>
</dbReference>
<evidence type="ECO:0000313" key="6">
    <source>
        <dbReference type="Proteomes" id="UP001150062"/>
    </source>
</evidence>
<keyword evidence="1" id="KW-0677">Repeat</keyword>
<feature type="repeat" description="ANK" evidence="3">
    <location>
        <begin position="673"/>
        <end position="707"/>
    </location>
</feature>
<name>A0ABQ8X293_9EUKA</name>
<sequence>MNIFLESLKTTLLVQKYDKIESLDEDQLKQFVKEIDNINYKGITHKTNLPLLVCQNENITCEILEILVDKDADLYSKGIHSSPIAKLYLNRNLSQDLLELMIKKKIGLNFASIEGRVGNNGENENENKSKIVNAFFDPFGGNKAIHLLCQNENVTKEILELVLDYSKTKYELHIKEKLNGSTPLHFLCKNRKTRPDLLKVLLENGADPLIANSNQETCIHLLCQNESLSPKSLKMLIDQTNNYQTCVLESADFYGDTPLHLLCKNPKITTQLLKILLSSASRKVDLKNKRTKNRTTKKKDGNSLYYLCRNTSITPDLLEMFLEYSKLQGFDLNYIDTLGKRALDVLCENPKITSKLLKIYFNHRAGMTVKSSTDSIQSALPFLCLNEKITPKAVIVLINNGCQVKYLDPYNKTALHCLCQNPQITPELLNILINNGANVNIPNYKNETPLHFLCKNTSISPDLLKIFIHKGCHDNNFKSLNDNFIQEEALHSLCQNPQITPELLNILINNGVDINYQNSSGMNAMHFICKNHHLNNIHELISTLITKGAQVYSQNKNCYTPFWYLINNPKINSKSIKVFLYNGNNNNNNNNNNNKNNEKNKTNYKFNNVNNKSDKILKPKKVISSTLSSSSSNLSNQFLLTYCTSRYITNKGLQLFVEPNEVDLNYQNTKTFEKETALHFLCQNPKITPELLNILINMGASVNIPNYKNETPLHFLCKNEKITQALLKIMINKGANVNFLNKNKSTPIVYLCQNNSLSRDLLEMYFNGKSINENNFQENLLHLICKNKNTNSDLLKMFFKIQNEHKDLLINCQNKASISTALYFICGHSYDLTPELIQIFFRQGANVNSLNQYDQTPLHSLCQNTFCSMNIKLFELFAKNGAKFNIKDKFGNLPFIYFLNNSKQLKDQNEQFVNLLRYIINITVNHENQTKYINKISTSKSTGNATTLLHIICSNCKFISNELLMDAIQIGEFDINSKDQGHNTALHLLCDNSLITPQLLETLLTNGANVNSQNKSLQTPLCILIDNLSTHINIFHLVYLLLKYGAKTEFKFYYYTIQQFSFSDREEIEKEFHSVSDILLENYYLNDNQFLIKFAFSKINFQQLSLDFKNYWVRKEFTNGTIMEIKCHKLLIETRIGLPFEKIKTILENKKKNFSQKNINEFLNWVYTDELPKEIKKTSSSSSSSSSFGSSYSSSSSESSFFLKHPLIEIFEALGINVQDLKNNTLKTTLSKLYNDEKSKDYLIIVENKPIKVHKIVLQVRSELYRKMFLSINENMSEKQINDYSGQTFDSMEIIIKHLYSINIEKSLLTNEIIDIIESTIDYFLLNSKNQFLLKLIF</sequence>
<proteinExistence type="predicted"/>
<comment type="caution">
    <text evidence="5">The sequence shown here is derived from an EMBL/GenBank/DDBJ whole genome shotgun (WGS) entry which is preliminary data.</text>
</comment>
<dbReference type="EMBL" id="JAOAOG010000346">
    <property type="protein sequence ID" value="KAJ6226204.1"/>
    <property type="molecule type" value="Genomic_DNA"/>
</dbReference>
<gene>
    <name evidence="5" type="ORF">M0813_01173</name>
</gene>
<feature type="repeat" description="ANK" evidence="3">
    <location>
        <begin position="708"/>
        <end position="742"/>
    </location>
</feature>
<evidence type="ECO:0000256" key="3">
    <source>
        <dbReference type="PROSITE-ProRule" id="PRU00023"/>
    </source>
</evidence>
<dbReference type="PROSITE" id="PS50297">
    <property type="entry name" value="ANK_REP_REGION"/>
    <property type="match status" value="2"/>
</dbReference>
<dbReference type="Gene3D" id="3.30.710.10">
    <property type="entry name" value="Potassium Channel Kv1.1, Chain A"/>
    <property type="match status" value="1"/>
</dbReference>
<feature type="domain" description="BTB" evidence="4">
    <location>
        <begin position="1240"/>
        <end position="1308"/>
    </location>
</feature>
<dbReference type="SUPFAM" id="SSF48403">
    <property type="entry name" value="Ankyrin repeat"/>
    <property type="match status" value="4"/>
</dbReference>
<accession>A0ABQ8X293</accession>
<evidence type="ECO:0000259" key="4">
    <source>
        <dbReference type="PROSITE" id="PS50097"/>
    </source>
</evidence>
<keyword evidence="2 3" id="KW-0040">ANK repeat</keyword>